<accession>A0A202EAA5</accession>
<dbReference type="OrthoDB" id="239060at2157"/>
<proteinExistence type="predicted"/>
<sequence>MGRIAGFLAVPLGEKFRLLVAATLLVLARVAFALLPFAPFRHGLLVIARPVARVVPGSPSPAHVAWAVDTADRSIPGHRTCLMRSVTAETIHRLYDHDIVHRIGVAPACGEDSDDEPASETGSDHASLEADTPAGFEAHSWIEYDESVLLGHLEDLSRFEPLPPLNRREQP</sequence>
<comment type="caution">
    <text evidence="3">The sequence shown here is derived from an EMBL/GenBank/DDBJ whole genome shotgun (WGS) entry which is preliminary data.</text>
</comment>
<gene>
    <name evidence="3" type="ORF">B2G88_12515</name>
</gene>
<feature type="region of interest" description="Disordered" evidence="1">
    <location>
        <begin position="110"/>
        <end position="130"/>
    </location>
</feature>
<dbReference type="EMBL" id="MWPH01000002">
    <property type="protein sequence ID" value="OVE85157.1"/>
    <property type="molecule type" value="Genomic_DNA"/>
</dbReference>
<dbReference type="AlphaFoldDB" id="A0A202EAA5"/>
<dbReference type="RefSeq" id="WP_087714914.1">
    <property type="nucleotide sequence ID" value="NZ_MWPH01000002.1"/>
</dbReference>
<dbReference type="Pfam" id="PF13471">
    <property type="entry name" value="Transglut_core3"/>
    <property type="match status" value="1"/>
</dbReference>
<evidence type="ECO:0000259" key="2">
    <source>
        <dbReference type="Pfam" id="PF13471"/>
    </source>
</evidence>
<organism evidence="3 4">
    <name type="scientific">Natronolimnobius baerhuensis</name>
    <dbReference type="NCBI Taxonomy" id="253108"/>
    <lineage>
        <taxon>Archaea</taxon>
        <taxon>Methanobacteriati</taxon>
        <taxon>Methanobacteriota</taxon>
        <taxon>Stenosarchaea group</taxon>
        <taxon>Halobacteria</taxon>
        <taxon>Halobacteriales</taxon>
        <taxon>Natrialbaceae</taxon>
        <taxon>Natronolimnobius</taxon>
    </lineage>
</organism>
<dbReference type="NCBIfam" id="NF033537">
    <property type="entry name" value="lasso_biosyn_B2"/>
    <property type="match status" value="1"/>
</dbReference>
<dbReference type="Proteomes" id="UP000196084">
    <property type="component" value="Unassembled WGS sequence"/>
</dbReference>
<evidence type="ECO:0000256" key="1">
    <source>
        <dbReference type="SAM" id="MobiDB-lite"/>
    </source>
</evidence>
<keyword evidence="4" id="KW-1185">Reference proteome</keyword>
<dbReference type="InterPro" id="IPR032708">
    <property type="entry name" value="McjB_C"/>
</dbReference>
<feature type="domain" description="Microcin J25-processing protein McjB C-terminal" evidence="2">
    <location>
        <begin position="38"/>
        <end position="107"/>
    </location>
</feature>
<name>A0A202EAA5_9EURY</name>
<reference evidence="3 4" key="1">
    <citation type="submission" date="2017-02" db="EMBL/GenBank/DDBJ databases">
        <title>Natronthermophilus aegyptiacus gen. nov.,sp. nov., an aerobic, extremely halophilic alkalithermophilic archaeon isolated from the athalassohaline Wadi An Natrun, Egypt.</title>
        <authorList>
            <person name="Zhao B."/>
        </authorList>
    </citation>
    <scope>NUCLEOTIDE SEQUENCE [LARGE SCALE GENOMIC DNA]</scope>
    <source>
        <strain evidence="3 4">CGMCC 1.3597</strain>
    </source>
</reference>
<evidence type="ECO:0000313" key="3">
    <source>
        <dbReference type="EMBL" id="OVE85157.1"/>
    </source>
</evidence>
<dbReference type="InterPro" id="IPR053521">
    <property type="entry name" value="McjB-like"/>
</dbReference>
<evidence type="ECO:0000313" key="4">
    <source>
        <dbReference type="Proteomes" id="UP000196084"/>
    </source>
</evidence>
<protein>
    <recommendedName>
        <fullName evidence="2">Microcin J25-processing protein McjB C-terminal domain-containing protein</fullName>
    </recommendedName>
</protein>